<sequence>MMISSPQPLTPRKDPAIKTPEENDLEESILVDAQKRFNDSFDHDHNVSNSSLHTDHTDPEDPLFGKGSPLYSPIQHVGNSLTTTEGQHVQADPLFKPLESSSRQNSTTPGTSHSLNISTLKENSFEQAMNEHETDLMTMMSQYNHEEEMQLGEENGYDDFDIKAYLEKYGVNSMVDMNQQEEEHHTFNHEEEENYEDDEETQHALNFGSTLFNSEPINKENAVTMFEEHDENEEETHHDYEHSEQTTEENNHSYQHSEEQYITNEQDDDVKSVESSQDDQSEESEEEDDKKQEQRSFVLYMPKTLTPKSQFPTENNHSTVVIKSPTGSQKNINNSNKTPNSLEEKAITTNYTKNLQKDDKTKHNKQPSSPKIKGDDNAEMEYTDQYDDDNSKPKFSMLKRNSRWGSLLNKISKPGTYVPPTNKHSKAAVLSKTTTKKQQPSEETTEVKQEPSQPSKKLTSSQRKPPTPEIVERSVTDSKNEKSIPQPKRAAPAIPKNQQPIPHEQEQPLPNYFSRRDPPTIDTNTVGEYGHVSEENSYHDDDDTHEEEDDSGWGTFINRNTVYNPYHYEQRSISSVSQSPPLSVASRTSPILGGQMHPPSMATVEKREQIKASSNHSSTAFQQRTGSIISNFFLPKAQEEEKKRQMKEKIEKKKEEKKNREEEEKKLKELEEQLLFYKNENEKTKRLKDELVAERQNMECEQSEFKRQMEEERDRFEKYKQQELQKITREKRILERQLKEHQQSLSRKEHEKEVNELKDKLEKLLSEKKNESAKYKSTIQALKTRNEQLTERIAELEENLKKRELERIDNVFVNKKKTSAAQEPLSNNASQPATMTTSPQMNQQPQQSSSSNNNRRTSTNETHVNNNNNNNTSAQHVREKTFMPSVQHSNTVVNEPHNHDRKTNMAPSSSNTNKSPSKSAFSYPTPYPNNHKLALLKRTYKVSDQEFVDGEIEWEPLHVSNDKVTSKVDMGNGKIEIKYRSGRRDIQFSNGTTKKLYPDKSCLVFFNNGDIKKTFEDGVVVYYYASLQTTHVSYPNGLEMYKFPNTQLERHFPSGEKEIVFPDKTVKFVNNDGMEEIWFADGTHTQTLH</sequence>
<gene>
    <name evidence="4" type="ORF">C9374_006612</name>
</gene>
<feature type="compositionally biased region" description="Polar residues" evidence="2">
    <location>
        <begin position="77"/>
        <end position="87"/>
    </location>
</feature>
<feature type="compositionally biased region" description="Polar residues" evidence="2">
    <location>
        <begin position="819"/>
        <end position="833"/>
    </location>
</feature>
<feature type="region of interest" description="Disordered" evidence="2">
    <location>
        <begin position="1"/>
        <end position="90"/>
    </location>
</feature>
<dbReference type="GeneID" id="68099066"/>
<feature type="compositionally biased region" description="Polar residues" evidence="2">
    <location>
        <begin position="431"/>
        <end position="442"/>
    </location>
</feature>
<feature type="domain" description="Centromere protein J C-terminal" evidence="3">
    <location>
        <begin position="1053"/>
        <end position="1083"/>
    </location>
</feature>
<feature type="region of interest" description="Disordered" evidence="2">
    <location>
        <begin position="573"/>
        <end position="626"/>
    </location>
</feature>
<comment type="caution">
    <text evidence="4">The sequence shown here is derived from an EMBL/GenBank/DDBJ whole genome shotgun (WGS) entry which is preliminary data.</text>
</comment>
<dbReference type="EMBL" id="PYSW02000028">
    <property type="protein sequence ID" value="KAG2379495.1"/>
    <property type="molecule type" value="Genomic_DNA"/>
</dbReference>
<feature type="compositionally biased region" description="Low complexity" evidence="2">
    <location>
        <begin position="573"/>
        <end position="586"/>
    </location>
</feature>
<reference evidence="4 5" key="1">
    <citation type="journal article" date="2018" name="BMC Genomics">
        <title>The genome of Naegleria lovaniensis, the basis for a comparative approach to unravel pathogenicity factors of the human pathogenic amoeba N. fowleri.</title>
        <authorList>
            <person name="Liechti N."/>
            <person name="Schurch N."/>
            <person name="Bruggmann R."/>
            <person name="Wittwer M."/>
        </authorList>
    </citation>
    <scope>NUCLEOTIDE SEQUENCE [LARGE SCALE GENOMIC DNA]</scope>
    <source>
        <strain evidence="4 5">ATCC 30569</strain>
    </source>
</reference>
<keyword evidence="5" id="KW-1185">Reference proteome</keyword>
<feature type="compositionally biased region" description="Polar residues" evidence="2">
    <location>
        <begin position="611"/>
        <end position="626"/>
    </location>
</feature>
<dbReference type="InterPro" id="IPR026581">
    <property type="entry name" value="TCP10L/CENPJ"/>
</dbReference>
<feature type="compositionally biased region" description="Low complexity" evidence="2">
    <location>
        <begin position="834"/>
        <end position="871"/>
    </location>
</feature>
<dbReference type="PANTHER" id="PTHR10331:SF6">
    <property type="entry name" value="SPINDLE ASSEMBLY ABNORMAL 4"/>
    <property type="match status" value="1"/>
</dbReference>
<dbReference type="PANTHER" id="PTHR10331">
    <property type="entry name" value="T COMPLEX PROTEIN 10"/>
    <property type="match status" value="1"/>
</dbReference>
<dbReference type="InterPro" id="IPR009852">
    <property type="entry name" value="CENPJ_C_dom"/>
</dbReference>
<dbReference type="RefSeq" id="XP_044546757.1">
    <property type="nucleotide sequence ID" value="XM_044696492.1"/>
</dbReference>
<evidence type="ECO:0000313" key="4">
    <source>
        <dbReference type="EMBL" id="KAG2379495.1"/>
    </source>
</evidence>
<feature type="region of interest" description="Disordered" evidence="2">
    <location>
        <begin position="228"/>
        <end position="397"/>
    </location>
</feature>
<evidence type="ECO:0000256" key="1">
    <source>
        <dbReference type="ARBA" id="ARBA00005627"/>
    </source>
</evidence>
<dbReference type="Proteomes" id="UP000816034">
    <property type="component" value="Unassembled WGS sequence"/>
</dbReference>
<organism evidence="4 5">
    <name type="scientific">Naegleria lovaniensis</name>
    <name type="common">Amoeba</name>
    <dbReference type="NCBI Taxonomy" id="51637"/>
    <lineage>
        <taxon>Eukaryota</taxon>
        <taxon>Discoba</taxon>
        <taxon>Heterolobosea</taxon>
        <taxon>Tetramitia</taxon>
        <taxon>Eutetramitia</taxon>
        <taxon>Vahlkampfiidae</taxon>
        <taxon>Naegleria</taxon>
    </lineage>
</organism>
<feature type="compositionally biased region" description="Low complexity" evidence="2">
    <location>
        <begin position="906"/>
        <end position="920"/>
    </location>
</feature>
<feature type="compositionally biased region" description="Polar residues" evidence="2">
    <location>
        <begin position="450"/>
        <end position="464"/>
    </location>
</feature>
<feature type="region of interest" description="Disordered" evidence="2">
    <location>
        <begin position="182"/>
        <end position="202"/>
    </location>
</feature>
<evidence type="ECO:0000313" key="5">
    <source>
        <dbReference type="Proteomes" id="UP000816034"/>
    </source>
</evidence>
<feature type="region of interest" description="Disordered" evidence="2">
    <location>
        <begin position="819"/>
        <end position="872"/>
    </location>
</feature>
<dbReference type="AlphaFoldDB" id="A0AA88KHE7"/>
<dbReference type="Gene3D" id="2.60.450.20">
    <property type="match status" value="1"/>
</dbReference>
<feature type="compositionally biased region" description="Basic and acidic residues" evidence="2">
    <location>
        <begin position="235"/>
        <end position="259"/>
    </location>
</feature>
<feature type="region of interest" description="Disordered" evidence="2">
    <location>
        <begin position="98"/>
        <end position="117"/>
    </location>
</feature>
<feature type="region of interest" description="Disordered" evidence="2">
    <location>
        <begin position="639"/>
        <end position="665"/>
    </location>
</feature>
<comment type="similarity">
    <text evidence="1">Belongs to the TCP10 family.</text>
</comment>
<feature type="compositionally biased region" description="Polar residues" evidence="2">
    <location>
        <begin position="306"/>
        <end position="354"/>
    </location>
</feature>
<name>A0AA88KHE7_NAELO</name>
<evidence type="ECO:0000256" key="2">
    <source>
        <dbReference type="SAM" id="MobiDB-lite"/>
    </source>
</evidence>
<feature type="region of interest" description="Disordered" evidence="2">
    <location>
        <begin position="890"/>
        <end position="925"/>
    </location>
</feature>
<proteinExistence type="inferred from homology"/>
<feature type="compositionally biased region" description="Basic and acidic residues" evidence="2">
    <location>
        <begin position="470"/>
        <end position="482"/>
    </location>
</feature>
<feature type="compositionally biased region" description="Acidic residues" evidence="2">
    <location>
        <begin position="377"/>
        <end position="388"/>
    </location>
</feature>
<feature type="compositionally biased region" description="Acidic residues" evidence="2">
    <location>
        <begin position="276"/>
        <end position="288"/>
    </location>
</feature>
<feature type="compositionally biased region" description="Basic and acidic residues" evidence="2">
    <location>
        <begin position="33"/>
        <end position="46"/>
    </location>
</feature>
<feature type="compositionally biased region" description="Acidic residues" evidence="2">
    <location>
        <begin position="540"/>
        <end position="551"/>
    </location>
</feature>
<dbReference type="Pfam" id="PF07202">
    <property type="entry name" value="Tcp10_C"/>
    <property type="match status" value="1"/>
</dbReference>
<feature type="region of interest" description="Disordered" evidence="2">
    <location>
        <begin position="409"/>
        <end position="558"/>
    </location>
</feature>
<feature type="compositionally biased region" description="Acidic residues" evidence="2">
    <location>
        <begin position="190"/>
        <end position="200"/>
    </location>
</feature>
<dbReference type="InterPro" id="IPR047002">
    <property type="entry name" value="Tcp10_C_sf"/>
</dbReference>
<evidence type="ECO:0000259" key="3">
    <source>
        <dbReference type="Pfam" id="PF07202"/>
    </source>
</evidence>
<accession>A0AA88KHE7</accession>
<feature type="compositionally biased region" description="Basic and acidic residues" evidence="2">
    <location>
        <begin position="11"/>
        <end position="21"/>
    </location>
</feature>
<feature type="compositionally biased region" description="Polar residues" evidence="2">
    <location>
        <begin position="99"/>
        <end position="117"/>
    </location>
</feature>
<protein>
    <recommendedName>
        <fullName evidence="3">Centromere protein J C-terminal domain-containing protein</fullName>
    </recommendedName>
</protein>